<feature type="compositionally biased region" description="Basic and acidic residues" evidence="1">
    <location>
        <begin position="56"/>
        <end position="74"/>
    </location>
</feature>
<evidence type="ECO:0000313" key="4">
    <source>
        <dbReference type="Proteomes" id="UP000007819"/>
    </source>
</evidence>
<evidence type="ECO:0000313" key="2">
    <source>
        <dbReference type="EMBL" id="BAH71794.1"/>
    </source>
</evidence>
<organism evidence="2">
    <name type="scientific">Acyrthosiphon pisum</name>
    <name type="common">Pea aphid</name>
    <dbReference type="NCBI Taxonomy" id="7029"/>
    <lineage>
        <taxon>Eukaryota</taxon>
        <taxon>Metazoa</taxon>
        <taxon>Ecdysozoa</taxon>
        <taxon>Arthropoda</taxon>
        <taxon>Hexapoda</taxon>
        <taxon>Insecta</taxon>
        <taxon>Pterygota</taxon>
        <taxon>Neoptera</taxon>
        <taxon>Paraneoptera</taxon>
        <taxon>Hemiptera</taxon>
        <taxon>Sternorrhyncha</taxon>
        <taxon>Aphidomorpha</taxon>
        <taxon>Aphidoidea</taxon>
        <taxon>Aphididae</taxon>
        <taxon>Macrosiphini</taxon>
        <taxon>Acyrthosiphon</taxon>
    </lineage>
</organism>
<feature type="compositionally biased region" description="Basic and acidic residues" evidence="1">
    <location>
        <begin position="29"/>
        <end position="44"/>
    </location>
</feature>
<feature type="compositionally biased region" description="Basic and acidic residues" evidence="1">
    <location>
        <begin position="1"/>
        <end position="11"/>
    </location>
</feature>
<dbReference type="InParanoid" id="C4WV74"/>
<name>C4WV74_ACYPI</name>
<reference evidence="4" key="2">
    <citation type="submission" date="2010-06" db="EMBL/GenBank/DDBJ databases">
        <authorList>
            <person name="Jiang H."/>
            <person name="Abraham K."/>
            <person name="Ali S."/>
            <person name="Alsbrooks S.L."/>
            <person name="Anim B.N."/>
            <person name="Anosike U.S."/>
            <person name="Attaway T."/>
            <person name="Bandaranaike D.P."/>
            <person name="Battles P.K."/>
            <person name="Bell S.N."/>
            <person name="Bell A.V."/>
            <person name="Beltran B."/>
            <person name="Bickham C."/>
            <person name="Bustamante Y."/>
            <person name="Caleb T."/>
            <person name="Canada A."/>
            <person name="Cardenas V."/>
            <person name="Carter K."/>
            <person name="Chacko J."/>
            <person name="Chandrabose M.N."/>
            <person name="Chavez D."/>
            <person name="Chavez A."/>
            <person name="Chen L."/>
            <person name="Chu H.-S."/>
            <person name="Claassen K.J."/>
            <person name="Cockrell R."/>
            <person name="Collins M."/>
            <person name="Cooper J.A."/>
            <person name="Cree A."/>
            <person name="Curry S.M."/>
            <person name="Da Y."/>
            <person name="Dao M.D."/>
            <person name="Das B."/>
            <person name="Davila M.-L."/>
            <person name="Davy-Carroll L."/>
            <person name="Denson S."/>
            <person name="Dinh H."/>
            <person name="Ebong V.E."/>
            <person name="Edwards J.R."/>
            <person name="Egan A."/>
            <person name="El-Daye J."/>
            <person name="Escobedo L."/>
            <person name="Fernandez S."/>
            <person name="Fernando P.R."/>
            <person name="Flagg N."/>
            <person name="Forbes L.D."/>
            <person name="Fowler R.G."/>
            <person name="Fu Q."/>
            <person name="Gabisi R.A."/>
            <person name="Ganer J."/>
            <person name="Garbino Pronczuk A."/>
            <person name="Garcia R.M."/>
            <person name="Garner T."/>
            <person name="Garrett T.E."/>
            <person name="Gonzalez D.A."/>
            <person name="Hamid H."/>
            <person name="Hawkins E.S."/>
            <person name="Hirani K."/>
            <person name="Hogues M.E."/>
            <person name="Hollins B."/>
            <person name="Hsiao C.-H."/>
            <person name="Jabil R."/>
            <person name="James M.L."/>
            <person name="Jhangiani S.N."/>
            <person name="Johnson B."/>
            <person name="Johnson Q."/>
            <person name="Joshi V."/>
            <person name="Kalu J.B."/>
            <person name="Kam C."/>
            <person name="Kashfia A."/>
            <person name="Keebler J."/>
            <person name="Kisamo H."/>
            <person name="Kovar C.L."/>
            <person name="Lago L.A."/>
            <person name="Lai C.-Y."/>
            <person name="Laidlaw J."/>
            <person name="Lara F."/>
            <person name="Le T.-K."/>
            <person name="Lee S.L."/>
            <person name="Legall F.H."/>
            <person name="Lemon S.J."/>
            <person name="Lewis L.R."/>
            <person name="Li B."/>
            <person name="Liu Y."/>
            <person name="Liu Y.-S."/>
            <person name="Lopez J."/>
            <person name="Lozado R.J."/>
            <person name="Lu J."/>
            <person name="Madu R.C."/>
            <person name="Maheshwari M."/>
            <person name="Maheshwari R."/>
            <person name="Malloy K."/>
            <person name="Martinez E."/>
            <person name="Mathew T."/>
            <person name="Mercado I.C."/>
            <person name="Mercado C."/>
            <person name="Meyer B."/>
            <person name="Montgomery K."/>
            <person name="Morgan M.B."/>
            <person name="Munidasa M."/>
            <person name="Nazareth L.V."/>
            <person name="Nelson J."/>
            <person name="Ng B.M."/>
            <person name="Nguyen N.B."/>
            <person name="Nguyen P.Q."/>
            <person name="Nguyen T."/>
            <person name="Obregon M."/>
            <person name="Okwuonu G.O."/>
            <person name="Onwere C.G."/>
            <person name="Orozco G."/>
            <person name="Parra A."/>
            <person name="Patel S."/>
            <person name="Patil S."/>
            <person name="Perez A."/>
            <person name="Perez Y."/>
            <person name="Pham C."/>
            <person name="Primus E.L."/>
            <person name="Pu L.-L."/>
            <person name="Puazo M."/>
            <person name="Qin X."/>
            <person name="Quiroz J.B."/>
            <person name="Reese J."/>
            <person name="Richards S."/>
            <person name="Rives C.M."/>
            <person name="Robberts R."/>
            <person name="Ruiz S.J."/>
            <person name="Ruiz M.J."/>
            <person name="Santibanez J."/>
            <person name="Schneider B.W."/>
            <person name="Sisson I."/>
            <person name="Smith M."/>
            <person name="Sodergren E."/>
            <person name="Song X.-Z."/>
            <person name="Song B.B."/>
            <person name="Summersgill H."/>
            <person name="Thelus R."/>
            <person name="Thornton R.D."/>
            <person name="Trejos Z.Y."/>
            <person name="Usmani K."/>
            <person name="Vattathil S."/>
            <person name="Villasana D."/>
            <person name="Walker D.L."/>
            <person name="Wang S."/>
            <person name="Wang K."/>
            <person name="White C.S."/>
            <person name="Williams A.C."/>
            <person name="Williamson J."/>
            <person name="Wilson K."/>
            <person name="Woghiren I.O."/>
            <person name="Woodworth J.R."/>
            <person name="Worley K.C."/>
            <person name="Wright R.A."/>
            <person name="Wu W."/>
            <person name="Young L."/>
            <person name="Zhang L."/>
            <person name="Zhang J."/>
            <person name="Zhu Y."/>
            <person name="Muzny D.M."/>
            <person name="Weinstock G."/>
            <person name="Gibbs R.A."/>
        </authorList>
    </citation>
    <scope>NUCLEOTIDE SEQUENCE [LARGE SCALE GENOMIC DNA]</scope>
    <source>
        <strain evidence="4">LSR1</strain>
    </source>
</reference>
<proteinExistence type="evidence at transcript level"/>
<dbReference type="Proteomes" id="UP000007819">
    <property type="component" value="Chromosome A2"/>
</dbReference>
<dbReference type="EnsemblMetazoa" id="NM_001162688.1">
    <property type="protein sequence ID" value="NP_001156160.1"/>
    <property type="gene ID" value="LOC100163293"/>
</dbReference>
<evidence type="ECO:0000313" key="3">
    <source>
        <dbReference type="EnsemblMetazoa" id="NP_001156160.1"/>
    </source>
</evidence>
<evidence type="ECO:0000256" key="1">
    <source>
        <dbReference type="SAM" id="MobiDB-lite"/>
    </source>
</evidence>
<reference evidence="3" key="3">
    <citation type="submission" date="2022-06" db="UniProtKB">
        <authorList>
            <consortium name="EnsemblMetazoa"/>
        </authorList>
    </citation>
    <scope>IDENTIFICATION</scope>
</reference>
<sequence length="221" mass="25015">MEHNGKYKGPTEENNSEIVINDLDTLSRIIEKPSDGPKDSKPDNGTDSIIPSSGDVIKHSVNKNDDSSNTDCGKRNIDDCDVPTVITENDEIANARKIAAFVRKVLHNEVPDEKMEWPLCLLIESNRTVKISQQELQNMILNKAAEVMATHGKSHIAKQMVNISVCKEQQRLYYKKYKQLLNYVNTVTSELELLNRVPDDEVKHVRNVGTYVVMPTKKKKL</sequence>
<accession>C4WV74</accession>
<dbReference type="OrthoDB" id="6615080at2759"/>
<dbReference type="KEGG" id="api:100163293"/>
<reference evidence="2" key="1">
    <citation type="submission" date="2009-06" db="EMBL/GenBank/DDBJ databases">
        <title>A full-length cDNA resource of the pea aphid, Acyrthosiphon pisum.</title>
        <authorList>
            <person name="Shigenobu S."/>
            <person name="Nakabachi A."/>
            <person name="Richards S."/>
        </authorList>
    </citation>
    <scope>NUCLEOTIDE SEQUENCE</scope>
    <source>
        <strain evidence="2">LSR1</strain>
        <tissue evidence="2">Whole body</tissue>
    </source>
</reference>
<feature type="region of interest" description="Disordered" evidence="1">
    <location>
        <begin position="1"/>
        <end position="74"/>
    </location>
</feature>
<dbReference type="AlphaFoldDB" id="C4WV74"/>
<dbReference type="EMBL" id="AK341388">
    <property type="protein sequence ID" value="BAH71794.1"/>
    <property type="molecule type" value="mRNA"/>
</dbReference>
<gene>
    <name evidence="2" type="primary">ACYPI004387</name>
    <name evidence="3" type="synonym">100163293</name>
</gene>
<keyword evidence="4" id="KW-1185">Reference proteome</keyword>
<protein>
    <submittedName>
        <fullName evidence="2">ACYPI004387 protein</fullName>
    </submittedName>
</protein>
<dbReference type="HOGENOM" id="CLU_1435513_0_0_1"/>